<dbReference type="RefSeq" id="XP_062735933.1">
    <property type="nucleotide sequence ID" value="XM_062872228.1"/>
</dbReference>
<evidence type="ECO:0000259" key="1">
    <source>
        <dbReference type="Pfam" id="PF25534"/>
    </source>
</evidence>
<dbReference type="GeneID" id="87891347"/>
<comment type="caution">
    <text evidence="2">The sequence shown here is derived from an EMBL/GenBank/DDBJ whole genome shotgun (WGS) entry which is preliminary data.</text>
</comment>
<organism evidence="2 3">
    <name type="scientific">Podospora bellae-mahoneyi</name>
    <dbReference type="NCBI Taxonomy" id="2093777"/>
    <lineage>
        <taxon>Eukaryota</taxon>
        <taxon>Fungi</taxon>
        <taxon>Dikarya</taxon>
        <taxon>Ascomycota</taxon>
        <taxon>Pezizomycotina</taxon>
        <taxon>Sordariomycetes</taxon>
        <taxon>Sordariomycetidae</taxon>
        <taxon>Sordariales</taxon>
        <taxon>Podosporaceae</taxon>
        <taxon>Podospora</taxon>
    </lineage>
</organism>
<gene>
    <name evidence="2" type="ORF">QC761_0029520</name>
</gene>
<proteinExistence type="predicted"/>
<name>A0ABR0FVU2_9PEZI</name>
<keyword evidence="3" id="KW-1185">Reference proteome</keyword>
<accession>A0ABR0FVU2</accession>
<dbReference type="Pfam" id="PF25534">
    <property type="entry name" value="DUF7918"/>
    <property type="match status" value="1"/>
</dbReference>
<dbReference type="PANTHER" id="PTHR36223:SF1">
    <property type="entry name" value="TRANSCRIPTION ELONGATION FACTOR EAF N-TERMINAL DOMAIN-CONTAINING PROTEIN"/>
    <property type="match status" value="1"/>
</dbReference>
<evidence type="ECO:0000313" key="3">
    <source>
        <dbReference type="Proteomes" id="UP001322138"/>
    </source>
</evidence>
<dbReference type="Proteomes" id="UP001322138">
    <property type="component" value="Unassembled WGS sequence"/>
</dbReference>
<sequence length="361" mass="41327">MHFFCCMFASSCDNIPSHQPRITENLDAMAILPSIPGLTVTVEVADRPTKEYDDPDADSMQIEMQRDEFDHHATPDLPYIIKYIEAKPGAFYHYRVSIQPRRFHYVSDHVGFTVVNDGRETGMTHLTFNDRVEKLGLSLVERTVGSTVSRTRGGNYINRFFVFQLSMLVESDQFTTDQVKKQTARAKETGVLKVHLYHMDVSEGYKPQIISGSGTENERTVTMAEKALKGRAVDCVTSSVVRPRADHPGLYPTDNYHDPKKRPFAVFEFRYRSKEGLIKEGIIPRPTVSGDVQEMSETEVRRKLAELLEKQKFGPDTKPARLKREADRMEVDDWAPDPAFETRYKTRRLSHGQMEIDLTED</sequence>
<dbReference type="EMBL" id="JAFFGZ010000003">
    <property type="protein sequence ID" value="KAK4646957.1"/>
    <property type="molecule type" value="Genomic_DNA"/>
</dbReference>
<dbReference type="InterPro" id="IPR057678">
    <property type="entry name" value="DUF7918"/>
</dbReference>
<evidence type="ECO:0000313" key="2">
    <source>
        <dbReference type="EMBL" id="KAK4646957.1"/>
    </source>
</evidence>
<dbReference type="PANTHER" id="PTHR36223">
    <property type="entry name" value="BETA-LACTAMASE-TYPE TRANSPEPTIDASE FOLD DOMAIN CONTAINING PROTEIN"/>
    <property type="match status" value="1"/>
</dbReference>
<reference evidence="2 3" key="1">
    <citation type="journal article" date="2023" name="bioRxiv">
        <title>High-quality genome assemblies of four members of thePodospora anserinaspecies complex.</title>
        <authorList>
            <person name="Ament-Velasquez S.L."/>
            <person name="Vogan A.A."/>
            <person name="Wallerman O."/>
            <person name="Hartmann F."/>
            <person name="Gautier V."/>
            <person name="Silar P."/>
            <person name="Giraud T."/>
            <person name="Johannesson H."/>
        </authorList>
    </citation>
    <scope>NUCLEOTIDE SEQUENCE [LARGE SCALE GENOMIC DNA]</scope>
    <source>
        <strain evidence="2 3">CBS 112042</strain>
    </source>
</reference>
<feature type="domain" description="DUF7918" evidence="1">
    <location>
        <begin position="37"/>
        <end position="285"/>
    </location>
</feature>
<protein>
    <recommendedName>
        <fullName evidence="1">DUF7918 domain-containing protein</fullName>
    </recommendedName>
</protein>